<dbReference type="HOGENOM" id="CLU_1378692_0_0_1"/>
<dbReference type="GeneID" id="24106658"/>
<reference evidence="3" key="1">
    <citation type="journal article" date="2013" name="Genome Announc.">
        <title>Draft genome sequence of the basidiomycetous yeast-like fungus Pseudozyma hubeiensis SY62, which produces an abundant amount of the biosurfactant mannosylerythritol lipids.</title>
        <authorList>
            <person name="Konishi M."/>
            <person name="Hatada Y."/>
            <person name="Horiuchi J."/>
        </authorList>
    </citation>
    <scope>NUCLEOTIDE SEQUENCE [LARGE SCALE GENOMIC DNA]</scope>
    <source>
        <strain evidence="3">SY62</strain>
    </source>
</reference>
<evidence type="ECO:0000256" key="1">
    <source>
        <dbReference type="SAM" id="MobiDB-lite"/>
    </source>
</evidence>
<evidence type="ECO:0000313" key="2">
    <source>
        <dbReference type="EMBL" id="GAC93792.1"/>
    </source>
</evidence>
<gene>
    <name evidence="2" type="ORF">PHSY_001357</name>
</gene>
<dbReference type="EMBL" id="DF238778">
    <property type="protein sequence ID" value="GAC93792.1"/>
    <property type="molecule type" value="Genomic_DNA"/>
</dbReference>
<sequence length="198" mass="21705">MNGKPFGSRILSPDSRSEERQFSSRNEGTSRLLQGAACFTHSHRDCRLGTLVVGEAKTVTGNDGMTGHGGEIFRKTATILRLNKEQASLVCGRNFMSQNEYFGERVLSTLAVTVETAVALAFSAKVVESARHHESSFIPRMMRVSRCACALRSTPSRQMRSHGDVVRTLLVTLGERISPKTGTSCALLEHSHHTSLSR</sequence>
<dbReference type="Proteomes" id="UP000014071">
    <property type="component" value="Unassembled WGS sequence"/>
</dbReference>
<proteinExistence type="predicted"/>
<dbReference type="AlphaFoldDB" id="R9NYQ8"/>
<organism evidence="2 3">
    <name type="scientific">Pseudozyma hubeiensis (strain SY62)</name>
    <name type="common">Yeast</name>
    <dbReference type="NCBI Taxonomy" id="1305764"/>
    <lineage>
        <taxon>Eukaryota</taxon>
        <taxon>Fungi</taxon>
        <taxon>Dikarya</taxon>
        <taxon>Basidiomycota</taxon>
        <taxon>Ustilaginomycotina</taxon>
        <taxon>Ustilaginomycetes</taxon>
        <taxon>Ustilaginales</taxon>
        <taxon>Ustilaginaceae</taxon>
        <taxon>Pseudozyma</taxon>
    </lineage>
</organism>
<keyword evidence="3" id="KW-1185">Reference proteome</keyword>
<evidence type="ECO:0000313" key="3">
    <source>
        <dbReference type="Proteomes" id="UP000014071"/>
    </source>
</evidence>
<protein>
    <submittedName>
        <fullName evidence="2">Uncharacterized protein</fullName>
    </submittedName>
</protein>
<name>R9NYQ8_PSEHS</name>
<dbReference type="RefSeq" id="XP_012187379.1">
    <property type="nucleotide sequence ID" value="XM_012331989.1"/>
</dbReference>
<accession>R9NYQ8</accession>
<feature type="region of interest" description="Disordered" evidence="1">
    <location>
        <begin position="1"/>
        <end position="28"/>
    </location>
</feature>